<dbReference type="SUPFAM" id="SSF49695">
    <property type="entry name" value="gamma-Crystallin-like"/>
    <property type="match status" value="1"/>
</dbReference>
<feature type="signal peptide" evidence="1">
    <location>
        <begin position="1"/>
        <end position="38"/>
    </location>
</feature>
<evidence type="ECO:0000313" key="3">
    <source>
        <dbReference type="Proteomes" id="UP000199001"/>
    </source>
</evidence>
<evidence type="ECO:0000313" key="2">
    <source>
        <dbReference type="EMBL" id="SCL45052.1"/>
    </source>
</evidence>
<proteinExistence type="predicted"/>
<gene>
    <name evidence="2" type="ORF">GA0070606_0581</name>
</gene>
<dbReference type="Gene3D" id="2.60.20.10">
    <property type="entry name" value="Crystallins"/>
    <property type="match status" value="1"/>
</dbReference>
<evidence type="ECO:0000256" key="1">
    <source>
        <dbReference type="SAM" id="SignalP"/>
    </source>
</evidence>
<feature type="chain" id="PRO_5008747074" description="Peptidase inhibitor family I36" evidence="1">
    <location>
        <begin position="39"/>
        <end position="238"/>
    </location>
</feature>
<evidence type="ECO:0008006" key="4">
    <source>
        <dbReference type="Google" id="ProtNLM"/>
    </source>
</evidence>
<protein>
    <recommendedName>
        <fullName evidence="4">Peptidase inhibitor family I36</fullName>
    </recommendedName>
</protein>
<dbReference type="AlphaFoldDB" id="A0A1C6TTB9"/>
<reference evidence="3" key="1">
    <citation type="submission" date="2016-06" db="EMBL/GenBank/DDBJ databases">
        <authorList>
            <person name="Varghese N."/>
            <person name="Submissions Spin"/>
        </authorList>
    </citation>
    <scope>NUCLEOTIDE SEQUENCE [LARGE SCALE GENOMIC DNA]</scope>
    <source>
        <strain evidence="3">DSM 43903</strain>
    </source>
</reference>
<keyword evidence="1" id="KW-0732">Signal</keyword>
<dbReference type="InterPro" id="IPR011024">
    <property type="entry name" value="G_crystallin-like"/>
</dbReference>
<name>A0A1C6TTB9_9ACTN</name>
<accession>A0A1C6TTB9</accession>
<keyword evidence="3" id="KW-1185">Reference proteome</keyword>
<organism evidence="2 3">
    <name type="scientific">Micromonospora citrea</name>
    <dbReference type="NCBI Taxonomy" id="47855"/>
    <lineage>
        <taxon>Bacteria</taxon>
        <taxon>Bacillati</taxon>
        <taxon>Actinomycetota</taxon>
        <taxon>Actinomycetes</taxon>
        <taxon>Micromonosporales</taxon>
        <taxon>Micromonosporaceae</taxon>
        <taxon>Micromonospora</taxon>
    </lineage>
</organism>
<dbReference type="EMBL" id="FMHZ01000002">
    <property type="protein sequence ID" value="SCL45052.1"/>
    <property type="molecule type" value="Genomic_DNA"/>
</dbReference>
<sequence length="238" mass="25463">MRLSEKPSWLRLGRLFARSVVALSLVPVVAFSAVPASAAPPRGAGSHGEADNPIAHGVPRVPLTIDGESVSADEIVRYNGRALYLVALPEAGSPGRLAAFTEPADFERLVRARGGPRRALDRSAVDARRAPQSQLEAGAAASGYSYIYEGSQFAGHAGALPAGSGYSDLTKRDMSCTLWWCTSWNDQASSAAADNANGVTLYEHIKFEGSQLFIPGGYAALDLAYYGWDNRTSSWWSW</sequence>
<dbReference type="Proteomes" id="UP000199001">
    <property type="component" value="Unassembled WGS sequence"/>
</dbReference>